<dbReference type="OrthoDB" id="427480at2759"/>
<dbReference type="InterPro" id="IPR004147">
    <property type="entry name" value="ABC1_dom"/>
</dbReference>
<dbReference type="AlphaFoldDB" id="A0A835PEX1"/>
<name>A0A835PEX1_VANPL</name>
<evidence type="ECO:0000259" key="2">
    <source>
        <dbReference type="Pfam" id="PF03109"/>
    </source>
</evidence>
<dbReference type="Gene3D" id="1.10.510.10">
    <property type="entry name" value="Transferase(Phosphotransferase) domain 1"/>
    <property type="match status" value="1"/>
</dbReference>
<gene>
    <name evidence="3" type="ORF">HPP92_026742</name>
</gene>
<proteinExistence type="inferred from homology"/>
<evidence type="ECO:0000256" key="1">
    <source>
        <dbReference type="ARBA" id="ARBA00009670"/>
    </source>
</evidence>
<dbReference type="InterPro" id="IPR045307">
    <property type="entry name" value="ADCK1_dom"/>
</dbReference>
<dbReference type="InterPro" id="IPR051130">
    <property type="entry name" value="Mito_struct-func_regulator"/>
</dbReference>
<dbReference type="PANTHER" id="PTHR43173">
    <property type="entry name" value="ABC1 FAMILY PROTEIN"/>
    <property type="match status" value="1"/>
</dbReference>
<evidence type="ECO:0000313" key="3">
    <source>
        <dbReference type="EMBL" id="KAG0450422.1"/>
    </source>
</evidence>
<protein>
    <recommendedName>
        <fullName evidence="2">ABC1 atypical kinase-like domain-containing protein</fullName>
    </recommendedName>
</protein>
<evidence type="ECO:0000313" key="4">
    <source>
        <dbReference type="Proteomes" id="UP000639772"/>
    </source>
</evidence>
<organism evidence="3 4">
    <name type="scientific">Vanilla planifolia</name>
    <name type="common">Vanilla</name>
    <dbReference type="NCBI Taxonomy" id="51239"/>
    <lineage>
        <taxon>Eukaryota</taxon>
        <taxon>Viridiplantae</taxon>
        <taxon>Streptophyta</taxon>
        <taxon>Embryophyta</taxon>
        <taxon>Tracheophyta</taxon>
        <taxon>Spermatophyta</taxon>
        <taxon>Magnoliopsida</taxon>
        <taxon>Liliopsida</taxon>
        <taxon>Asparagales</taxon>
        <taxon>Orchidaceae</taxon>
        <taxon>Vanilloideae</taxon>
        <taxon>Vanilleae</taxon>
        <taxon>Vanilla</taxon>
    </lineage>
</organism>
<feature type="domain" description="ABC1 atypical kinase-like" evidence="2">
    <location>
        <begin position="7"/>
        <end position="224"/>
    </location>
</feature>
<dbReference type="EMBL" id="JADCNM010000124">
    <property type="protein sequence ID" value="KAG0450422.1"/>
    <property type="molecule type" value="Genomic_DNA"/>
</dbReference>
<dbReference type="Pfam" id="PF03109">
    <property type="entry name" value="ABC1"/>
    <property type="match status" value="1"/>
</dbReference>
<accession>A0A835PEX1</accession>
<dbReference type="InterPro" id="IPR011009">
    <property type="entry name" value="Kinase-like_dom_sf"/>
</dbReference>
<comment type="similarity">
    <text evidence="1">Belongs to the protein kinase superfamily. ADCK protein kinase family.</text>
</comment>
<dbReference type="CDD" id="cd13969">
    <property type="entry name" value="ADCK1-like"/>
    <property type="match status" value="1"/>
</dbReference>
<sequence>MKTLHWRFLTFDEKPVAAASIAQVHHGTLKNNQEVAIKVQYPDVEQRMKIDFTAMAFLSKSVSLFFPEFTFDQLLSEFKRSISAELDFIQEGKNSERTALNFKKNKFIRIPHVYWDLTTRQVLTMEFCRGQKVNDLEFMKVSGVNPTKVAQALMEAFAEMIFVHGFVHGDPHPGNILVSPERNNGFSLVILDHGIYRELDEGFRLDYCQLWKSLILLNSQDIRNIGERFGVGKYSKYLPVIFTGRTLESKSPLGTQMSKEEKKHLKQELQSLRMEDISSFMESLPPELFSILRTDGILSSISTKLGASRRMRLLSYAKYAVYGLAVRAGSEPGNYDPSSFKPDMSYIRLRAYIELLAFALKIEDVGRSLANKVSIMHITIHRVYVALFRSLRVIWQLVAIY</sequence>
<dbReference type="SUPFAM" id="SSF56112">
    <property type="entry name" value="Protein kinase-like (PK-like)"/>
    <property type="match status" value="1"/>
</dbReference>
<comment type="caution">
    <text evidence="3">The sequence shown here is derived from an EMBL/GenBank/DDBJ whole genome shotgun (WGS) entry which is preliminary data.</text>
</comment>
<dbReference type="Proteomes" id="UP000639772">
    <property type="component" value="Unassembled WGS sequence"/>
</dbReference>
<dbReference type="PANTHER" id="PTHR43173:SF28">
    <property type="entry name" value="AARF DOMAIN CONTAINING KINASE 5"/>
    <property type="match status" value="1"/>
</dbReference>
<reference evidence="3 4" key="1">
    <citation type="journal article" date="2020" name="Nat. Food">
        <title>A phased Vanilla planifolia genome enables genetic improvement of flavour and production.</title>
        <authorList>
            <person name="Hasing T."/>
            <person name="Tang H."/>
            <person name="Brym M."/>
            <person name="Khazi F."/>
            <person name="Huang T."/>
            <person name="Chambers A.H."/>
        </authorList>
    </citation>
    <scope>NUCLEOTIDE SEQUENCE [LARGE SCALE GENOMIC DNA]</scope>
    <source>
        <tissue evidence="3">Leaf</tissue>
    </source>
</reference>